<accession>A0A1F8B8Q9</accession>
<proteinExistence type="predicted"/>
<dbReference type="Proteomes" id="UP000176404">
    <property type="component" value="Unassembled WGS sequence"/>
</dbReference>
<dbReference type="STRING" id="1802517.A2892_00180"/>
<reference evidence="1 2" key="1">
    <citation type="journal article" date="2016" name="Nat. Commun.">
        <title>Thousands of microbial genomes shed light on interconnected biogeochemical processes in an aquifer system.</title>
        <authorList>
            <person name="Anantharaman K."/>
            <person name="Brown C.T."/>
            <person name="Hug L.A."/>
            <person name="Sharon I."/>
            <person name="Castelle C.J."/>
            <person name="Probst A.J."/>
            <person name="Thomas B.C."/>
            <person name="Singh A."/>
            <person name="Wilkins M.J."/>
            <person name="Karaoz U."/>
            <person name="Brodie E.L."/>
            <person name="Williams K.H."/>
            <person name="Hubbard S.S."/>
            <person name="Banfield J.F."/>
        </authorList>
    </citation>
    <scope>NUCLEOTIDE SEQUENCE [LARGE SCALE GENOMIC DNA]</scope>
</reference>
<sequence length="86" mass="9921">MNKNKNSKDTLTNQIKKILAEYLGVDEEDIKEEDLLTEDLHMNATELSDLLQILYDKGVITKDIDLTEIETVEELIEVISSQEFIH</sequence>
<dbReference type="EMBL" id="MGHD01000004">
    <property type="protein sequence ID" value="OGM60436.1"/>
    <property type="molecule type" value="Genomic_DNA"/>
</dbReference>
<dbReference type="AlphaFoldDB" id="A0A1F8B8Q9"/>
<dbReference type="SUPFAM" id="SSF47336">
    <property type="entry name" value="ACP-like"/>
    <property type="match status" value="1"/>
</dbReference>
<gene>
    <name evidence="1" type="ORF">A2892_00180</name>
</gene>
<organism evidence="1 2">
    <name type="scientific">Candidatus Woesebacteria bacterium RIFCSPLOWO2_01_FULL_39_10b</name>
    <dbReference type="NCBI Taxonomy" id="1802517"/>
    <lineage>
        <taxon>Bacteria</taxon>
        <taxon>Candidatus Woeseibacteriota</taxon>
    </lineage>
</organism>
<evidence type="ECO:0008006" key="3">
    <source>
        <dbReference type="Google" id="ProtNLM"/>
    </source>
</evidence>
<name>A0A1F8B8Q9_9BACT</name>
<dbReference type="InterPro" id="IPR036736">
    <property type="entry name" value="ACP-like_sf"/>
</dbReference>
<evidence type="ECO:0000313" key="1">
    <source>
        <dbReference type="EMBL" id="OGM60436.1"/>
    </source>
</evidence>
<evidence type="ECO:0000313" key="2">
    <source>
        <dbReference type="Proteomes" id="UP000176404"/>
    </source>
</evidence>
<protein>
    <recommendedName>
        <fullName evidence="3">Carrier domain-containing protein</fullName>
    </recommendedName>
</protein>
<dbReference type="Gene3D" id="1.10.1200.10">
    <property type="entry name" value="ACP-like"/>
    <property type="match status" value="1"/>
</dbReference>
<comment type="caution">
    <text evidence="1">The sequence shown here is derived from an EMBL/GenBank/DDBJ whole genome shotgun (WGS) entry which is preliminary data.</text>
</comment>